<accession>A0AAV5RKN2</accession>
<feature type="region of interest" description="Disordered" evidence="1">
    <location>
        <begin position="560"/>
        <end position="607"/>
    </location>
</feature>
<reference evidence="2 3" key="1">
    <citation type="journal article" date="2023" name="Elife">
        <title>Identification of key yeast species and microbe-microbe interactions impacting larval growth of Drosophila in the wild.</title>
        <authorList>
            <person name="Mure A."/>
            <person name="Sugiura Y."/>
            <person name="Maeda R."/>
            <person name="Honda K."/>
            <person name="Sakurai N."/>
            <person name="Takahashi Y."/>
            <person name="Watada M."/>
            <person name="Katoh T."/>
            <person name="Gotoh A."/>
            <person name="Gotoh Y."/>
            <person name="Taniguchi I."/>
            <person name="Nakamura K."/>
            <person name="Hayashi T."/>
            <person name="Katayama T."/>
            <person name="Uemura T."/>
            <person name="Hattori Y."/>
        </authorList>
    </citation>
    <scope>NUCLEOTIDE SEQUENCE [LARGE SCALE GENOMIC DNA]</scope>
    <source>
        <strain evidence="2 3">SB-73</strain>
    </source>
</reference>
<feature type="compositionally biased region" description="Polar residues" evidence="1">
    <location>
        <begin position="96"/>
        <end position="111"/>
    </location>
</feature>
<feature type="compositionally biased region" description="Polar residues" evidence="1">
    <location>
        <begin position="381"/>
        <end position="390"/>
    </location>
</feature>
<name>A0AAV5RKN2_STABA</name>
<feature type="compositionally biased region" description="Polar residues" evidence="1">
    <location>
        <begin position="579"/>
        <end position="599"/>
    </location>
</feature>
<feature type="region of interest" description="Disordered" evidence="1">
    <location>
        <begin position="381"/>
        <end position="414"/>
    </location>
</feature>
<protein>
    <submittedName>
        <fullName evidence="2">Uncharacterized protein</fullName>
    </submittedName>
</protein>
<evidence type="ECO:0000256" key="1">
    <source>
        <dbReference type="SAM" id="MobiDB-lite"/>
    </source>
</evidence>
<dbReference type="AlphaFoldDB" id="A0AAV5RKN2"/>
<gene>
    <name evidence="2" type="ORF">DASB73_029280</name>
</gene>
<evidence type="ECO:0000313" key="2">
    <source>
        <dbReference type="EMBL" id="GMM51965.1"/>
    </source>
</evidence>
<comment type="caution">
    <text evidence="2">The sequence shown here is derived from an EMBL/GenBank/DDBJ whole genome shotgun (WGS) entry which is preliminary data.</text>
</comment>
<feature type="region of interest" description="Disordered" evidence="1">
    <location>
        <begin position="93"/>
        <end position="112"/>
    </location>
</feature>
<feature type="region of interest" description="Disordered" evidence="1">
    <location>
        <begin position="156"/>
        <end position="195"/>
    </location>
</feature>
<sequence length="644" mass="71830">MDSKSINSQDSILYFQNVCKYLDDCQILNSFDVEHQNPVRKPLQEKSSNVKSTTLKTTLLQLRDKLNDIFEFELSNSEKLVKTQTAGKARDMCEVPNSTPLRTSSSNQSGNEGLETSRICKYKWERQSYQCSPSLTLTPTVYSFSETPFTSKIIFQSRNRQRGTATQKMDSTNRNEAYSRSPHRAQGVSTETWKDNTDVSHSEIFKTKAPTKTLSTKPLPVHNNEKEHNGGTLETVLTKAGSSKTKNQTGYSERQSSVLAQSQMTKIATNDKRCQKLYLQDKISAQKMQVNAISSTHTDMNSVVLKCVPSNARTFHNSNNLKVSLGSQNVGQPVKSTVKMSSKLHSKHQTHGLRSSSKIALVHSQADITSCRPTNSNNKTCNLRTSTHSPSSAASARKLQTPRNRFRNAPSQTTRNEVIPGKIRKSNMEMRTTNSRRKIVPTPRAGPTKAEPTVVRPIAQGTPKLQMKTIDAPDRIINRQNSSIKGSVFLRNTKLTKDSIAPLSQKLVLNSNHAIRSQEQKEVDISQKASGIGSNLNAKIDQGIRKSSLNILSSFNDKASLSNSDISSKQRDKPVSVISRESQPQPKIQANHSDSFDISDSQREASWTREPALTAQLNRQAEISDTYLTSGFRDFNIKTVFNFL</sequence>
<dbReference type="EMBL" id="BTGC01000008">
    <property type="protein sequence ID" value="GMM51965.1"/>
    <property type="molecule type" value="Genomic_DNA"/>
</dbReference>
<evidence type="ECO:0000313" key="3">
    <source>
        <dbReference type="Proteomes" id="UP001362899"/>
    </source>
</evidence>
<feature type="compositionally biased region" description="Polar residues" evidence="1">
    <location>
        <begin position="156"/>
        <end position="178"/>
    </location>
</feature>
<keyword evidence="3" id="KW-1185">Reference proteome</keyword>
<organism evidence="2 3">
    <name type="scientific">Starmerella bacillaris</name>
    <name type="common">Yeast</name>
    <name type="synonym">Candida zemplinina</name>
    <dbReference type="NCBI Taxonomy" id="1247836"/>
    <lineage>
        <taxon>Eukaryota</taxon>
        <taxon>Fungi</taxon>
        <taxon>Dikarya</taxon>
        <taxon>Ascomycota</taxon>
        <taxon>Saccharomycotina</taxon>
        <taxon>Dipodascomycetes</taxon>
        <taxon>Dipodascales</taxon>
        <taxon>Trichomonascaceae</taxon>
        <taxon>Starmerella</taxon>
    </lineage>
</organism>
<proteinExistence type="predicted"/>
<dbReference type="Proteomes" id="UP001362899">
    <property type="component" value="Unassembled WGS sequence"/>
</dbReference>